<name>A0A6M4ADE6_9BURK</name>
<dbReference type="AlphaFoldDB" id="A0A6M4ADE6"/>
<reference evidence="2 3" key="1">
    <citation type="journal article" date="2019" name="Int. J. Syst. Evol. Microbiol.">
        <title>Undibacterium piscinae sp. nov., isolated from Korean shiner intestine.</title>
        <authorList>
            <person name="Lee S.Y."/>
            <person name="Kang W."/>
            <person name="Kim P.S."/>
            <person name="Kim H.S."/>
            <person name="Sung H."/>
            <person name="Shin N.R."/>
            <person name="Whon T.W."/>
            <person name="Yun J.H."/>
            <person name="Lee J.Y."/>
            <person name="Lee J.Y."/>
            <person name="Jung M.J."/>
            <person name="Jeong Y.S."/>
            <person name="Tak E.J."/>
            <person name="Han J.E."/>
            <person name="Hyun D.W."/>
            <person name="Kang M.S."/>
            <person name="Lee K.E."/>
            <person name="Lee B.H."/>
            <person name="Bae J.W."/>
        </authorList>
    </citation>
    <scope>NUCLEOTIDE SEQUENCE [LARGE SCALE GENOMIC DNA]</scope>
    <source>
        <strain evidence="2 3">S11R28</strain>
    </source>
</reference>
<keyword evidence="3" id="KW-1185">Reference proteome</keyword>
<feature type="compositionally biased region" description="Basic residues" evidence="1">
    <location>
        <begin position="128"/>
        <end position="145"/>
    </location>
</feature>
<feature type="region of interest" description="Disordered" evidence="1">
    <location>
        <begin position="106"/>
        <end position="145"/>
    </location>
</feature>
<accession>A0A6M4ADE6</accession>
<evidence type="ECO:0000313" key="3">
    <source>
        <dbReference type="Proteomes" id="UP000274350"/>
    </source>
</evidence>
<protein>
    <submittedName>
        <fullName evidence="2">Uncharacterized protein</fullName>
    </submittedName>
</protein>
<dbReference type="Proteomes" id="UP000274350">
    <property type="component" value="Chromosome"/>
</dbReference>
<dbReference type="EMBL" id="CP051152">
    <property type="protein sequence ID" value="QJQ07659.1"/>
    <property type="molecule type" value="Genomic_DNA"/>
</dbReference>
<evidence type="ECO:0000313" key="2">
    <source>
        <dbReference type="EMBL" id="QJQ07659.1"/>
    </source>
</evidence>
<dbReference type="OrthoDB" id="8536851at2"/>
<dbReference type="KEGG" id="upi:EJG51_008250"/>
<evidence type="ECO:0000256" key="1">
    <source>
        <dbReference type="SAM" id="MobiDB-lite"/>
    </source>
</evidence>
<sequence>MLIVAAFCCAGAQAADVGVSLQFGQPGFYGQLDLGSFQQQPQLLYREPRIIERVTIQRAPLYLMVPPGHSKHWEKHCYKYDACGRPVYFVQERWYNEVIVPRYRDDRYQNHNHHRHHDDDDDDDDHGHGHHHGKGKGHGRGNRDD</sequence>
<proteinExistence type="predicted"/>
<gene>
    <name evidence="2" type="ORF">EJG51_008250</name>
</gene>
<organism evidence="2 3">
    <name type="scientific">Undibacterium piscinae</name>
    <dbReference type="NCBI Taxonomy" id="2495591"/>
    <lineage>
        <taxon>Bacteria</taxon>
        <taxon>Pseudomonadati</taxon>
        <taxon>Pseudomonadota</taxon>
        <taxon>Betaproteobacteria</taxon>
        <taxon>Burkholderiales</taxon>
        <taxon>Oxalobacteraceae</taxon>
        <taxon>Undibacterium</taxon>
    </lineage>
</organism>